<dbReference type="InterPro" id="IPR051804">
    <property type="entry name" value="Carb_Metab_Reg_Kinase/Isom"/>
</dbReference>
<dbReference type="KEGG" id="ster:AOA14_16075"/>
<dbReference type="GO" id="GO:0046872">
    <property type="term" value="F:metal ion binding"/>
    <property type="evidence" value="ECO:0007669"/>
    <property type="project" value="UniProtKB-KW"/>
</dbReference>
<name>A0A142W257_9SPHN</name>
<dbReference type="Gene3D" id="2.60.120.10">
    <property type="entry name" value="Jelly Rolls"/>
    <property type="match status" value="1"/>
</dbReference>
<keyword evidence="2" id="KW-0862">Zinc</keyword>
<organism evidence="3 4">
    <name type="scientific">Sphingopyxis terrae subsp. terrae NBRC 15098</name>
    <dbReference type="NCBI Taxonomy" id="1219058"/>
    <lineage>
        <taxon>Bacteria</taxon>
        <taxon>Pseudomonadati</taxon>
        <taxon>Pseudomonadota</taxon>
        <taxon>Alphaproteobacteria</taxon>
        <taxon>Sphingomonadales</taxon>
        <taxon>Sphingomonadaceae</taxon>
        <taxon>Sphingopyxis</taxon>
    </lineage>
</organism>
<evidence type="ECO:0000313" key="4">
    <source>
        <dbReference type="Proteomes" id="UP000076234"/>
    </source>
</evidence>
<dbReference type="EMBL" id="CP013342">
    <property type="protein sequence ID" value="AMU96124.1"/>
    <property type="molecule type" value="Genomic_DNA"/>
</dbReference>
<dbReference type="AlphaFoldDB" id="A0A142W257"/>
<sequence>MRGRRIGEIWFPGPEGQRLPLLIKYLFTSEKLSVQVHPSDAQAIALGLPAGKEECWYILDAKPGARLGIGVRTRLSKARLREAALSGEIETLMQWHLAEPGMLFHIPPGTIHAIGADISLIEIQQNIDVTYRLYDYGRPRELHLAEGVDVADPSPYPPSRQTSVDPSRSAILLHAEHFTLAQITGDDMSFIPRDACLYIAPIEGRIRIGGKAISAGECALAASNAEIDLRDCARALVAWS</sequence>
<evidence type="ECO:0000256" key="1">
    <source>
        <dbReference type="ARBA" id="ARBA00022723"/>
    </source>
</evidence>
<protein>
    <recommendedName>
        <fullName evidence="5">Mannose-6-phosphate isomerase</fullName>
    </recommendedName>
</protein>
<dbReference type="SUPFAM" id="SSF51182">
    <property type="entry name" value="RmlC-like cupins"/>
    <property type="match status" value="1"/>
</dbReference>
<dbReference type="PANTHER" id="PTHR42742">
    <property type="entry name" value="TRANSCRIPTIONAL REPRESSOR MPRA"/>
    <property type="match status" value="1"/>
</dbReference>
<evidence type="ECO:0000313" key="3">
    <source>
        <dbReference type="EMBL" id="AMU96124.1"/>
    </source>
</evidence>
<proteinExistence type="predicted"/>
<evidence type="ECO:0000256" key="2">
    <source>
        <dbReference type="ARBA" id="ARBA00022833"/>
    </source>
</evidence>
<accession>A0A142W257</accession>
<dbReference type="InterPro" id="IPR011051">
    <property type="entry name" value="RmlC_Cupin_sf"/>
</dbReference>
<dbReference type="STRING" id="1219058.AOA14_16075"/>
<dbReference type="PANTHER" id="PTHR42742:SF3">
    <property type="entry name" value="FRUCTOKINASE"/>
    <property type="match status" value="1"/>
</dbReference>
<keyword evidence="1" id="KW-0479">Metal-binding</keyword>
<dbReference type="Proteomes" id="UP000076234">
    <property type="component" value="Chromosome"/>
</dbReference>
<dbReference type="InterPro" id="IPR014710">
    <property type="entry name" value="RmlC-like_jellyroll"/>
</dbReference>
<gene>
    <name evidence="3" type="ORF">AOA14_16075</name>
</gene>
<reference evidence="3 4" key="2">
    <citation type="journal article" date="2016" name="Genome Announc.">
        <title>Complete Genome Sequence of Sphingopyxis terrae Strain 203-1 (NBRC 111660), a Polyethylene Glycol Degrader.</title>
        <authorList>
            <person name="Ohtsubo Y."/>
            <person name="Nonoyama S."/>
            <person name="Nagata Y."/>
            <person name="Numata M."/>
            <person name="Tsuchikane K."/>
            <person name="Hosoyama A."/>
            <person name="Yamazoe A."/>
            <person name="Tsuda M."/>
            <person name="Fujita N."/>
            <person name="Kawai F."/>
        </authorList>
    </citation>
    <scope>NUCLEOTIDE SEQUENCE [LARGE SCALE GENOMIC DNA]</scope>
    <source>
        <strain evidence="3 4">203-1</strain>
    </source>
</reference>
<dbReference type="CDD" id="cd07010">
    <property type="entry name" value="cupin_PMI_type_I_N_bac"/>
    <property type="match status" value="1"/>
</dbReference>
<evidence type="ECO:0008006" key="5">
    <source>
        <dbReference type="Google" id="ProtNLM"/>
    </source>
</evidence>
<reference evidence="4" key="1">
    <citation type="submission" date="2015-11" db="EMBL/GenBank/DDBJ databases">
        <title>Complete genome sequence of a polyethylene glycol-degrading strain Sphingopyxis terrae strain 203-1 (NBRC 15098).</title>
        <authorList>
            <person name="Yoshiyuki O."/>
            <person name="Shouta N."/>
            <person name="Nagata Y."/>
            <person name="Numata M."/>
            <person name="Tsuchikane K."/>
            <person name="Hosoyama A."/>
            <person name="Yamazoe A."/>
            <person name="Tsuda M."/>
            <person name="Fujita N."/>
            <person name="Kawai F."/>
        </authorList>
    </citation>
    <scope>NUCLEOTIDE SEQUENCE [LARGE SCALE GENOMIC DNA]</scope>
    <source>
        <strain evidence="4">203-1</strain>
    </source>
</reference>